<dbReference type="EMBL" id="LUEZ02000101">
    <property type="protein sequence ID" value="RDB18467.1"/>
    <property type="molecule type" value="Genomic_DNA"/>
</dbReference>
<proteinExistence type="predicted"/>
<keyword evidence="2" id="KW-1185">Reference proteome</keyword>
<accession>A0A369JCY6</accession>
<dbReference type="Proteomes" id="UP000076154">
    <property type="component" value="Unassembled WGS sequence"/>
</dbReference>
<gene>
    <name evidence="1" type="ORF">Hypma_000296</name>
</gene>
<protein>
    <submittedName>
        <fullName evidence="1">Uncharacterized protein</fullName>
    </submittedName>
</protein>
<sequence>MTPLTISDLRPIAGTFTDFILPGSFIFKSILIVKMTFPTQAEHPLPSLWLSPMLAVDVSGVTLWIFQGHSSGAPQECYAVVIYFLADPTHTNVPPTMYEA</sequence>
<dbReference type="AlphaFoldDB" id="A0A369JCY6"/>
<evidence type="ECO:0000313" key="2">
    <source>
        <dbReference type="Proteomes" id="UP000076154"/>
    </source>
</evidence>
<dbReference type="InParanoid" id="A0A369JCY6"/>
<organism evidence="1 2">
    <name type="scientific">Hypsizygus marmoreus</name>
    <name type="common">White beech mushroom</name>
    <name type="synonym">Agaricus marmoreus</name>
    <dbReference type="NCBI Taxonomy" id="39966"/>
    <lineage>
        <taxon>Eukaryota</taxon>
        <taxon>Fungi</taxon>
        <taxon>Dikarya</taxon>
        <taxon>Basidiomycota</taxon>
        <taxon>Agaricomycotina</taxon>
        <taxon>Agaricomycetes</taxon>
        <taxon>Agaricomycetidae</taxon>
        <taxon>Agaricales</taxon>
        <taxon>Tricholomatineae</taxon>
        <taxon>Lyophyllaceae</taxon>
        <taxon>Hypsizygus</taxon>
    </lineage>
</organism>
<name>A0A369JCY6_HYPMA</name>
<evidence type="ECO:0000313" key="1">
    <source>
        <dbReference type="EMBL" id="RDB18467.1"/>
    </source>
</evidence>
<reference evidence="1" key="1">
    <citation type="submission" date="2018-04" db="EMBL/GenBank/DDBJ databases">
        <title>Whole genome sequencing of Hypsizygus marmoreus.</title>
        <authorList>
            <person name="Choi I.-G."/>
            <person name="Min B."/>
            <person name="Kim J.-G."/>
            <person name="Kim S."/>
            <person name="Oh Y.-L."/>
            <person name="Kong W.-S."/>
            <person name="Park H."/>
            <person name="Jeong J."/>
            <person name="Song E.-S."/>
        </authorList>
    </citation>
    <scope>NUCLEOTIDE SEQUENCE [LARGE SCALE GENOMIC DNA]</scope>
    <source>
        <strain evidence="1">51987-8</strain>
    </source>
</reference>
<comment type="caution">
    <text evidence="1">The sequence shown here is derived from an EMBL/GenBank/DDBJ whole genome shotgun (WGS) entry which is preliminary data.</text>
</comment>